<evidence type="ECO:0000256" key="2">
    <source>
        <dbReference type="ARBA" id="ARBA00001947"/>
    </source>
</evidence>
<dbReference type="EC" id="2.3.2.31" evidence="3"/>
<comment type="catalytic activity">
    <reaction evidence="1">
        <text>[E2 ubiquitin-conjugating enzyme]-S-ubiquitinyl-L-cysteine + [acceptor protein]-L-lysine = [E2 ubiquitin-conjugating enzyme]-L-cysteine + [acceptor protein]-N(6)-ubiquitinyl-L-lysine.</text>
        <dbReference type="EC" id="2.3.2.31"/>
    </reaction>
</comment>
<protein>
    <recommendedName>
        <fullName evidence="3">RBR-type E3 ubiquitin transferase</fullName>
        <ecNumber evidence="3">2.3.2.31</ecNumber>
    </recommendedName>
</protein>
<feature type="region of interest" description="Disordered" evidence="10">
    <location>
        <begin position="1"/>
        <end position="33"/>
    </location>
</feature>
<name>A0ABR0DE82_9LAMI</name>
<reference evidence="12 13" key="1">
    <citation type="journal article" date="2023" name="bioRxiv">
        <title>Genome report: Whole genome sequence and annotation of Penstemon davidsonii.</title>
        <authorList>
            <person name="Ostevik K.L."/>
            <person name="Alabady M."/>
            <person name="Zhang M."/>
            <person name="Rausher M.D."/>
        </authorList>
    </citation>
    <scope>NUCLEOTIDE SEQUENCE [LARGE SCALE GENOMIC DNA]</scope>
    <source>
        <strain evidence="12">DNT005</strain>
        <tissue evidence="12">Whole leaf</tissue>
    </source>
</reference>
<evidence type="ECO:0000256" key="1">
    <source>
        <dbReference type="ARBA" id="ARBA00001798"/>
    </source>
</evidence>
<dbReference type="InterPro" id="IPR044066">
    <property type="entry name" value="TRIAD_supradom"/>
</dbReference>
<dbReference type="Gene3D" id="3.30.40.10">
    <property type="entry name" value="Zinc/RING finger domain, C3HC4 (zinc finger)"/>
    <property type="match status" value="1"/>
</dbReference>
<evidence type="ECO:0000256" key="6">
    <source>
        <dbReference type="ARBA" id="ARBA00022737"/>
    </source>
</evidence>
<keyword evidence="5" id="KW-0479">Metal-binding</keyword>
<evidence type="ECO:0000256" key="3">
    <source>
        <dbReference type="ARBA" id="ARBA00012251"/>
    </source>
</evidence>
<keyword evidence="13" id="KW-1185">Reference proteome</keyword>
<evidence type="ECO:0000313" key="12">
    <source>
        <dbReference type="EMBL" id="KAK4487549.1"/>
    </source>
</evidence>
<keyword evidence="8" id="KW-0833">Ubl conjugation pathway</keyword>
<dbReference type="Pfam" id="PF01485">
    <property type="entry name" value="IBR"/>
    <property type="match status" value="1"/>
</dbReference>
<dbReference type="Pfam" id="PF19422">
    <property type="entry name" value="Ariadne"/>
    <property type="match status" value="1"/>
</dbReference>
<dbReference type="EMBL" id="JAYDYQ010001602">
    <property type="protein sequence ID" value="KAK4487549.1"/>
    <property type="molecule type" value="Genomic_DNA"/>
</dbReference>
<dbReference type="Pfam" id="PF21235">
    <property type="entry name" value="UBA_ARI1"/>
    <property type="match status" value="1"/>
</dbReference>
<dbReference type="InterPro" id="IPR048962">
    <property type="entry name" value="ARIH1-like_UBL"/>
</dbReference>
<dbReference type="InterPro" id="IPR031127">
    <property type="entry name" value="E3_UB_ligase_RBR"/>
</dbReference>
<evidence type="ECO:0000256" key="8">
    <source>
        <dbReference type="ARBA" id="ARBA00022786"/>
    </source>
</evidence>
<evidence type="ECO:0000259" key="11">
    <source>
        <dbReference type="PROSITE" id="PS51873"/>
    </source>
</evidence>
<dbReference type="PANTHER" id="PTHR11685">
    <property type="entry name" value="RBR FAMILY RING FINGER AND IBR DOMAIN-CONTAINING"/>
    <property type="match status" value="1"/>
</dbReference>
<dbReference type="InterPro" id="IPR013083">
    <property type="entry name" value="Znf_RING/FYVE/PHD"/>
</dbReference>
<keyword evidence="6" id="KW-0677">Repeat</keyword>
<comment type="cofactor">
    <cofactor evidence="2">
        <name>Zn(2+)</name>
        <dbReference type="ChEBI" id="CHEBI:29105"/>
    </cofactor>
</comment>
<dbReference type="PROSITE" id="PS51873">
    <property type="entry name" value="TRIAD"/>
    <property type="match status" value="1"/>
</dbReference>
<dbReference type="SMART" id="SM00647">
    <property type="entry name" value="IBR"/>
    <property type="match status" value="2"/>
</dbReference>
<dbReference type="SUPFAM" id="SSF57850">
    <property type="entry name" value="RING/U-box"/>
    <property type="match status" value="3"/>
</dbReference>
<evidence type="ECO:0000256" key="9">
    <source>
        <dbReference type="ARBA" id="ARBA00022833"/>
    </source>
</evidence>
<comment type="caution">
    <text evidence="12">The sequence shown here is derived from an EMBL/GenBank/DDBJ whole genome shotgun (WGS) entry which is preliminary data.</text>
</comment>
<accession>A0ABR0DE82</accession>
<feature type="domain" description="RING-type" evidence="11">
    <location>
        <begin position="114"/>
        <end position="326"/>
    </location>
</feature>
<keyword evidence="4" id="KW-0808">Transferase</keyword>
<gene>
    <name evidence="12" type="ORF">RD792_005805</name>
</gene>
<evidence type="ECO:0000256" key="4">
    <source>
        <dbReference type="ARBA" id="ARBA00022679"/>
    </source>
</evidence>
<dbReference type="Gene3D" id="1.20.120.1750">
    <property type="match status" value="1"/>
</dbReference>
<dbReference type="InterPro" id="IPR045840">
    <property type="entry name" value="Ariadne"/>
</dbReference>
<organism evidence="12 13">
    <name type="scientific">Penstemon davidsonii</name>
    <dbReference type="NCBI Taxonomy" id="160366"/>
    <lineage>
        <taxon>Eukaryota</taxon>
        <taxon>Viridiplantae</taxon>
        <taxon>Streptophyta</taxon>
        <taxon>Embryophyta</taxon>
        <taxon>Tracheophyta</taxon>
        <taxon>Spermatophyta</taxon>
        <taxon>Magnoliopsida</taxon>
        <taxon>eudicotyledons</taxon>
        <taxon>Gunneridae</taxon>
        <taxon>Pentapetalae</taxon>
        <taxon>asterids</taxon>
        <taxon>lamiids</taxon>
        <taxon>Lamiales</taxon>
        <taxon>Plantaginaceae</taxon>
        <taxon>Cheloneae</taxon>
        <taxon>Penstemon</taxon>
    </lineage>
</organism>
<dbReference type="Proteomes" id="UP001291926">
    <property type="component" value="Unassembled WGS sequence"/>
</dbReference>
<dbReference type="CDD" id="cd20346">
    <property type="entry name" value="BRcat_RBR_ANKIB1"/>
    <property type="match status" value="1"/>
</dbReference>
<proteinExistence type="predicted"/>
<keyword evidence="7" id="KW-0863">Zinc-finger</keyword>
<evidence type="ECO:0000256" key="10">
    <source>
        <dbReference type="SAM" id="MobiDB-lite"/>
    </source>
</evidence>
<dbReference type="Pfam" id="PF22191">
    <property type="entry name" value="IBR_1"/>
    <property type="match status" value="1"/>
</dbReference>
<keyword evidence="9" id="KW-0862">Zinc</keyword>
<evidence type="ECO:0000256" key="5">
    <source>
        <dbReference type="ARBA" id="ARBA00022723"/>
    </source>
</evidence>
<sequence length="502" mass="57936">MSSDEEDSHYNSSGSNEAEQSDGGEIVNSAETPVRRLQKDYTILKGEEINQRQNDDISTVSDFLSISRGAACSLLRHYDWSIDTVYDQWFADENRVRESVGLLPKQSTSNSSNFKLSCNICFDDFSNPKSMISTSCDVHLFCINCWKTYIHVSINDGPGCLTLRCPEPSCNAVVDLDLIDSLASSEDKEKYHKYLERSYVEDSRKRKWCSGPGCDYVVQYDDAGGGCDESYDVTCDCSNKFCWNCVEESHRPVDCETVKEWNKKNVSEADNTTWILANTKPCPKCKHPIEKNQGCNIMTCRSPCLFQFCWVCLDPWKGHYNCNKYTRGDTIIDKTNRDHAKRYLEKYAHYFERWASNDKSRKKALVDLSRARTEHIETLAGLHLETQARLQFVIEAWEQIIECRRILKWSYAYGFYMSEIDKRKKNFFEYLQGEAESALERLHDCAEHEMVQYFGDKVVASLKSFKDFRTKLLGLTRVTKNFFENLVRALENGLSEVESFIS</sequence>
<dbReference type="InterPro" id="IPR002867">
    <property type="entry name" value="IBR_dom"/>
</dbReference>
<evidence type="ECO:0000313" key="13">
    <source>
        <dbReference type="Proteomes" id="UP001291926"/>
    </source>
</evidence>
<evidence type="ECO:0000256" key="7">
    <source>
        <dbReference type="ARBA" id="ARBA00022771"/>
    </source>
</evidence>